<evidence type="ECO:0000256" key="1">
    <source>
        <dbReference type="ARBA" id="ARBA00006096"/>
    </source>
</evidence>
<evidence type="ECO:0000313" key="4">
    <source>
        <dbReference type="EMBL" id="AFY93978.1"/>
    </source>
</evidence>
<dbReference type="EMBL" id="CP003600">
    <property type="protein sequence ID" value="AFY93978.1"/>
    <property type="molecule type" value="Genomic_DNA"/>
</dbReference>
<dbReference type="MEROPS" id="S13.002"/>
<accession>K9UH52</accession>
<dbReference type="RefSeq" id="WP_015160122.1">
    <property type="nucleotide sequence ID" value="NC_019697.1"/>
</dbReference>
<dbReference type="GO" id="GO:0004185">
    <property type="term" value="F:serine-type carboxypeptidase activity"/>
    <property type="evidence" value="ECO:0007669"/>
    <property type="project" value="InterPro"/>
</dbReference>
<proteinExistence type="inferred from homology"/>
<dbReference type="KEGG" id="cmp:Cha6605_2946"/>
<dbReference type="eggNOG" id="COG2027">
    <property type="taxonomic scope" value="Bacteria"/>
</dbReference>
<keyword evidence="3" id="KW-0732">Signal</keyword>
<evidence type="ECO:0000313" key="5">
    <source>
        <dbReference type="Proteomes" id="UP000010366"/>
    </source>
</evidence>
<dbReference type="InterPro" id="IPR012338">
    <property type="entry name" value="Beta-lactam/transpept-like"/>
</dbReference>
<keyword evidence="2" id="KW-0378">Hydrolase</keyword>
<keyword evidence="4" id="KW-0121">Carboxypeptidase</keyword>
<dbReference type="HOGENOM" id="CLU_017692_1_2_3"/>
<dbReference type="PATRIC" id="fig|1173020.3.peg.3362"/>
<organism evidence="4 5">
    <name type="scientific">Chamaesiphon minutus (strain ATCC 27169 / PCC 6605)</name>
    <dbReference type="NCBI Taxonomy" id="1173020"/>
    <lineage>
        <taxon>Bacteria</taxon>
        <taxon>Bacillati</taxon>
        <taxon>Cyanobacteriota</taxon>
        <taxon>Cyanophyceae</taxon>
        <taxon>Gomontiellales</taxon>
        <taxon>Chamaesiphonaceae</taxon>
        <taxon>Chamaesiphon</taxon>
    </lineage>
</organism>
<dbReference type="Gene3D" id="3.40.710.10">
    <property type="entry name" value="DD-peptidase/beta-lactamase superfamily"/>
    <property type="match status" value="2"/>
</dbReference>
<dbReference type="PANTHER" id="PTHR30023:SF0">
    <property type="entry name" value="PENICILLIN-SENSITIVE CARBOXYPEPTIDASE A"/>
    <property type="match status" value="1"/>
</dbReference>
<dbReference type="PANTHER" id="PTHR30023">
    <property type="entry name" value="D-ALANYL-D-ALANINE CARBOXYPEPTIDASE"/>
    <property type="match status" value="1"/>
</dbReference>
<sequence>MPQLFLSRQQVATACGWLLMQLSIAMPSLAQPQVAPPPALPAVCSSQLTTAINAIVERPELRRYRWGIVVQTLNGTSQLYNRDGDRLFIPASNVKLITTAVALRHLGAPMRLRTSVYQLPSTGNKFNLLVVGRGDPSLTVTGLDSIAQQLKQQGRDRIGQISFDDGYFRGEPINGDWEWGDLSTDYAPPINGLMFGQNSNPLVVSSQQIGMPLTYTWKDPSLNNWQIENQSLTAPATEQNTVNASAVFGKSTIRLTGKLALNSTPTQIDLPLVNPAQSFSTAFAQSLTRSSITIDSTRVVSGQNSTNLPEIAAIDSPPIAELISETNQRSNNVYAEVLLKSIGRTHPEHFSSSQDTSTLGIALFKQNLTAMGVDPQAYSLRDGSGLSRHNLVAPTAFVRVLSAMAISPTAQIYRDSLPVAGISGSLKNRMKGTLAQGIVKAKTGSLSGVASLSGYINPPQYSPLVFSIILNRPILKPV</sequence>
<dbReference type="PRINTS" id="PR00922">
    <property type="entry name" value="DADACBPTASE3"/>
</dbReference>
<dbReference type="Proteomes" id="UP000010366">
    <property type="component" value="Chromosome"/>
</dbReference>
<feature type="signal peptide" evidence="3">
    <location>
        <begin position="1"/>
        <end position="30"/>
    </location>
</feature>
<dbReference type="NCBIfam" id="TIGR00666">
    <property type="entry name" value="PBP4"/>
    <property type="match status" value="1"/>
</dbReference>
<reference evidence="4 5" key="1">
    <citation type="submission" date="2012-05" db="EMBL/GenBank/DDBJ databases">
        <title>Finished chromosome of genome of Chamaesiphon sp. PCC 6605.</title>
        <authorList>
            <consortium name="US DOE Joint Genome Institute"/>
            <person name="Gugger M."/>
            <person name="Coursin T."/>
            <person name="Rippka R."/>
            <person name="Tandeau De Marsac N."/>
            <person name="Huntemann M."/>
            <person name="Wei C.-L."/>
            <person name="Han J."/>
            <person name="Detter J.C."/>
            <person name="Han C."/>
            <person name="Tapia R."/>
            <person name="Chen A."/>
            <person name="Kyrpides N."/>
            <person name="Mavromatis K."/>
            <person name="Markowitz V."/>
            <person name="Szeto E."/>
            <person name="Ivanova N."/>
            <person name="Pagani I."/>
            <person name="Pati A."/>
            <person name="Goodwin L."/>
            <person name="Nordberg H.P."/>
            <person name="Cantor M.N."/>
            <person name="Hua S.X."/>
            <person name="Woyke T."/>
            <person name="Kerfeld C.A."/>
        </authorList>
    </citation>
    <scope>NUCLEOTIDE SEQUENCE [LARGE SCALE GENOMIC DNA]</scope>
    <source>
        <strain evidence="5">ATCC 27169 / PCC 6605</strain>
    </source>
</reference>
<evidence type="ECO:0000256" key="3">
    <source>
        <dbReference type="SAM" id="SignalP"/>
    </source>
</evidence>
<protein>
    <submittedName>
        <fullName evidence="4">D-alanyl-D-alanine carboxypeptidase, serine-type, PBP4 family</fullName>
    </submittedName>
</protein>
<dbReference type="InterPro" id="IPR000667">
    <property type="entry name" value="Peptidase_S13"/>
</dbReference>
<keyword evidence="5" id="KW-1185">Reference proteome</keyword>
<evidence type="ECO:0000256" key="2">
    <source>
        <dbReference type="ARBA" id="ARBA00022801"/>
    </source>
</evidence>
<comment type="similarity">
    <text evidence="1">Belongs to the peptidase S13 family.</text>
</comment>
<dbReference type="OrthoDB" id="9802627at2"/>
<dbReference type="GO" id="GO:0006508">
    <property type="term" value="P:proteolysis"/>
    <property type="evidence" value="ECO:0007669"/>
    <property type="project" value="InterPro"/>
</dbReference>
<dbReference type="GO" id="GO:0000270">
    <property type="term" value="P:peptidoglycan metabolic process"/>
    <property type="evidence" value="ECO:0007669"/>
    <property type="project" value="TreeGrafter"/>
</dbReference>
<name>K9UH52_CHAP6</name>
<dbReference type="STRING" id="1173020.Cha6605_2946"/>
<dbReference type="SUPFAM" id="SSF56601">
    <property type="entry name" value="beta-lactamase/transpeptidase-like"/>
    <property type="match status" value="1"/>
</dbReference>
<gene>
    <name evidence="4" type="ORF">Cha6605_2946</name>
</gene>
<dbReference type="Pfam" id="PF02113">
    <property type="entry name" value="Peptidase_S13"/>
    <property type="match status" value="1"/>
</dbReference>
<dbReference type="Gene3D" id="3.50.80.20">
    <property type="entry name" value="D-Ala-D-Ala carboxypeptidase C, peptidase S13"/>
    <property type="match status" value="1"/>
</dbReference>
<feature type="chain" id="PRO_5003937101" evidence="3">
    <location>
        <begin position="31"/>
        <end position="478"/>
    </location>
</feature>
<keyword evidence="4" id="KW-0645">Protease</keyword>
<dbReference type="AlphaFoldDB" id="K9UH52"/>